<reference evidence="2 3" key="1">
    <citation type="submission" date="2013-04" db="EMBL/GenBank/DDBJ databases">
        <title>Comparative Genomics of Relapsing Fever Spirochetes.</title>
        <authorList>
            <person name="Schwan T.G."/>
            <person name="Raffel S.J."/>
            <person name="Porcella S.F."/>
            <person name="Martens C.A."/>
            <person name="Bruno D.P."/>
            <person name="Rickefs S.M."/>
            <person name="Barbian K.B."/>
        </authorList>
    </citation>
    <scope>NUCLEOTIDE SEQUENCE [LARGE SCALE GENOMIC DNA]</scope>
    <source>
        <strain evidence="2 3">BA2</strain>
    </source>
</reference>
<dbReference type="eggNOG" id="COG0760">
    <property type="taxonomic scope" value="Bacteria"/>
</dbReference>
<feature type="transmembrane region" description="Helical" evidence="1">
    <location>
        <begin position="28"/>
        <end position="53"/>
    </location>
</feature>
<dbReference type="Proteomes" id="UP000019262">
    <property type="component" value="Chromosome"/>
</dbReference>
<dbReference type="AlphaFoldDB" id="W5SN04"/>
<dbReference type="SUPFAM" id="SSF54534">
    <property type="entry name" value="FKBP-like"/>
    <property type="match status" value="1"/>
</dbReference>
<dbReference type="InterPro" id="IPR046357">
    <property type="entry name" value="PPIase_dom_sf"/>
</dbReference>
<name>W5SN04_BORAN</name>
<sequence length="508" mass="59172">MIRVVFMRRKGRQTKEVISKIDFNDKRVGIWGLLALILIVFGFIIAPLMPGLFDSTGSSNVKFGSYKGQAIYYEKDNKFAQYVNSYSRFYSKLKKDNNFDMEYFIWHLAFKKYIEDVAFLDLAKTNNFYVSKGMLNKNLMSSPVYLDSSGTFSPKRYNKISDYQKFKIHREAVENLLSSNMQIFLNSSFILPDSILNSIKRMNEVRKEIAYVVLSYQDFPKDEVISYANQKQKLFRSLDVVSIRFKNLRDASDAYGKLSKGVPFEEIAKFYSEDVANFKGIASSKKYYFDLDLMLEKKEDLAAIFALNMNEFTSPIKSRNGNEYEIYKVLSDIYYFDKDLEHDISSVRRYIETYEPNVIETFLENKLNAILAEINSGRPQQVFKKHKLELKEDVVNLAYNISIYPSTLKGLSVFVNSKDFYDVIFGLKEDQWSKPFLADRKVYLFYLRSSGKTSVSSDNLGEENHIFDSLYQANNKLVLDYILSKNNFKENFNDAFFSLQDFALKTSN</sequence>
<dbReference type="EMBL" id="CP005829">
    <property type="protein sequence ID" value="AHH08003.1"/>
    <property type="molecule type" value="Genomic_DNA"/>
</dbReference>
<evidence type="ECO:0008006" key="4">
    <source>
        <dbReference type="Google" id="ProtNLM"/>
    </source>
</evidence>
<dbReference type="HOGENOM" id="CLU_041396_0_0_12"/>
<dbReference type="PATRIC" id="fig|1313293.3.peg.39"/>
<dbReference type="GO" id="GO:0003755">
    <property type="term" value="F:peptidyl-prolyl cis-trans isomerase activity"/>
    <property type="evidence" value="ECO:0007669"/>
    <property type="project" value="InterPro"/>
</dbReference>
<proteinExistence type="predicted"/>
<dbReference type="Gene3D" id="3.10.50.40">
    <property type="match status" value="1"/>
</dbReference>
<protein>
    <recommendedName>
        <fullName evidence="4">PpiC domain-containing protein</fullName>
    </recommendedName>
</protein>
<keyword evidence="1" id="KW-1133">Transmembrane helix</keyword>
<gene>
    <name evidence="2" type="ORF">BAN_0110900</name>
</gene>
<evidence type="ECO:0000256" key="1">
    <source>
        <dbReference type="SAM" id="Phobius"/>
    </source>
</evidence>
<keyword evidence="1" id="KW-0472">Membrane</keyword>
<evidence type="ECO:0000313" key="2">
    <source>
        <dbReference type="EMBL" id="AHH08003.1"/>
    </source>
</evidence>
<accession>W5SN04</accession>
<keyword evidence="1" id="KW-0812">Transmembrane</keyword>
<organism evidence="2 3">
    <name type="scientific">Borrelia anserina BA2</name>
    <dbReference type="NCBI Taxonomy" id="1313293"/>
    <lineage>
        <taxon>Bacteria</taxon>
        <taxon>Pseudomonadati</taxon>
        <taxon>Spirochaetota</taxon>
        <taxon>Spirochaetia</taxon>
        <taxon>Spirochaetales</taxon>
        <taxon>Borreliaceae</taxon>
        <taxon>Borrelia</taxon>
    </lineage>
</organism>
<evidence type="ECO:0000313" key="3">
    <source>
        <dbReference type="Proteomes" id="UP000019262"/>
    </source>
</evidence>